<name>A0A848FKD2_9BURK</name>
<dbReference type="EMBL" id="JABBFW010000038">
    <property type="protein sequence ID" value="NML18710.1"/>
    <property type="molecule type" value="Genomic_DNA"/>
</dbReference>
<dbReference type="InterPro" id="IPR022642">
    <property type="entry name" value="CheR_C"/>
</dbReference>
<dbReference type="PANTHER" id="PTHR24422:SF8">
    <property type="entry name" value="CHEMOTAXIS PROTEIN"/>
    <property type="match status" value="1"/>
</dbReference>
<reference evidence="2 3" key="1">
    <citation type="submission" date="2020-04" db="EMBL/GenBank/DDBJ databases">
        <title>Azohydromonas sp. isolated from soil.</title>
        <authorList>
            <person name="Dahal R.H."/>
        </authorList>
    </citation>
    <scope>NUCLEOTIDE SEQUENCE [LARGE SCALE GENOMIC DNA]</scope>
    <source>
        <strain evidence="2 3">G-1-1-14</strain>
    </source>
</reference>
<comment type="caution">
    <text evidence="2">The sequence shown here is derived from an EMBL/GenBank/DDBJ whole genome shotgun (WGS) entry which is preliminary data.</text>
</comment>
<dbReference type="Pfam" id="PF03705">
    <property type="entry name" value="CheR_N"/>
    <property type="match status" value="1"/>
</dbReference>
<proteinExistence type="predicted"/>
<gene>
    <name evidence="2" type="ORF">HHL10_27455</name>
</gene>
<evidence type="ECO:0000259" key="1">
    <source>
        <dbReference type="PROSITE" id="PS50123"/>
    </source>
</evidence>
<dbReference type="InterPro" id="IPR050903">
    <property type="entry name" value="Bact_Chemotaxis_MeTrfase"/>
</dbReference>
<keyword evidence="2" id="KW-0489">Methyltransferase</keyword>
<dbReference type="Gene3D" id="3.40.50.150">
    <property type="entry name" value="Vaccinia Virus protein VP39"/>
    <property type="match status" value="1"/>
</dbReference>
<sequence length="279" mass="32081">MTDIDDEDTELFDLEVRLLLEAVYLRYQHDFRDYAIASVRRRMRQALQHFGCASLAQLQHRLLREPHTFQQALRFFTVHVSEMFRDPPYWRALREQVVPLLRTYPSLKLWVAGCSSGEEVWSLCIVLAEEGLLERSIVYATDIDPAALRSAESGIFPLQRMADFSRNYLAAGGRGSLSDHYRALSQGAVFDAALRRQVVFADHSLATDSVFSEVHLVSCRNVLIYFNRALQDRAVGLFREALVHRGFLGLGNRETLAFGAHAEAFENWLAEQRIYRKRL</sequence>
<dbReference type="InterPro" id="IPR029063">
    <property type="entry name" value="SAM-dependent_MTases_sf"/>
</dbReference>
<dbReference type="SMART" id="SM00138">
    <property type="entry name" value="MeTrc"/>
    <property type="match status" value="1"/>
</dbReference>
<dbReference type="SUPFAM" id="SSF53335">
    <property type="entry name" value="S-adenosyl-L-methionine-dependent methyltransferases"/>
    <property type="match status" value="1"/>
</dbReference>
<dbReference type="GO" id="GO:0032259">
    <property type="term" value="P:methylation"/>
    <property type="evidence" value="ECO:0007669"/>
    <property type="project" value="UniProtKB-KW"/>
</dbReference>
<dbReference type="AlphaFoldDB" id="A0A848FKD2"/>
<keyword evidence="2" id="KW-0808">Transferase</keyword>
<evidence type="ECO:0000313" key="2">
    <source>
        <dbReference type="EMBL" id="NML18710.1"/>
    </source>
</evidence>
<evidence type="ECO:0000313" key="3">
    <source>
        <dbReference type="Proteomes" id="UP000574067"/>
    </source>
</evidence>
<organism evidence="2 3">
    <name type="scientific">Azohydromonas caseinilytica</name>
    <dbReference type="NCBI Taxonomy" id="2728836"/>
    <lineage>
        <taxon>Bacteria</taxon>
        <taxon>Pseudomonadati</taxon>
        <taxon>Pseudomonadota</taxon>
        <taxon>Betaproteobacteria</taxon>
        <taxon>Burkholderiales</taxon>
        <taxon>Sphaerotilaceae</taxon>
        <taxon>Azohydromonas</taxon>
    </lineage>
</organism>
<protein>
    <submittedName>
        <fullName evidence="2">Protein-glutamate O-methyltransferase CheR</fullName>
    </submittedName>
</protein>
<feature type="domain" description="CheR-type methyltransferase" evidence="1">
    <location>
        <begin position="4"/>
        <end position="256"/>
    </location>
</feature>
<dbReference type="Pfam" id="PF01739">
    <property type="entry name" value="CheR"/>
    <property type="match status" value="1"/>
</dbReference>
<dbReference type="PROSITE" id="PS50123">
    <property type="entry name" value="CHER"/>
    <property type="match status" value="1"/>
</dbReference>
<dbReference type="PRINTS" id="PR00996">
    <property type="entry name" value="CHERMTFRASE"/>
</dbReference>
<dbReference type="InterPro" id="IPR000780">
    <property type="entry name" value="CheR_MeTrfase"/>
</dbReference>
<dbReference type="PANTHER" id="PTHR24422">
    <property type="entry name" value="CHEMOTAXIS PROTEIN METHYLTRANSFERASE"/>
    <property type="match status" value="1"/>
</dbReference>
<keyword evidence="3" id="KW-1185">Reference proteome</keyword>
<dbReference type="Proteomes" id="UP000574067">
    <property type="component" value="Unassembled WGS sequence"/>
</dbReference>
<dbReference type="GO" id="GO:0008757">
    <property type="term" value="F:S-adenosylmethionine-dependent methyltransferase activity"/>
    <property type="evidence" value="ECO:0007669"/>
    <property type="project" value="InterPro"/>
</dbReference>
<dbReference type="InterPro" id="IPR022641">
    <property type="entry name" value="CheR_N"/>
</dbReference>
<accession>A0A848FKD2</accession>